<dbReference type="InterPro" id="IPR036875">
    <property type="entry name" value="Znf_CCHC_sf"/>
</dbReference>
<dbReference type="PROSITE" id="PS50158">
    <property type="entry name" value="ZF_CCHC"/>
    <property type="match status" value="1"/>
</dbReference>
<dbReference type="GO" id="GO:0008270">
    <property type="term" value="F:zinc ion binding"/>
    <property type="evidence" value="ECO:0007669"/>
    <property type="project" value="UniProtKB-KW"/>
</dbReference>
<organism evidence="5">
    <name type="scientific">Tanacetum cinerariifolium</name>
    <name type="common">Dalmatian daisy</name>
    <name type="synonym">Chrysanthemum cinerariifolium</name>
    <dbReference type="NCBI Taxonomy" id="118510"/>
    <lineage>
        <taxon>Eukaryota</taxon>
        <taxon>Viridiplantae</taxon>
        <taxon>Streptophyta</taxon>
        <taxon>Embryophyta</taxon>
        <taxon>Tracheophyta</taxon>
        <taxon>Spermatophyta</taxon>
        <taxon>Magnoliopsida</taxon>
        <taxon>eudicotyledons</taxon>
        <taxon>Gunneridae</taxon>
        <taxon>Pentapetalae</taxon>
        <taxon>asterids</taxon>
        <taxon>campanulids</taxon>
        <taxon>Asterales</taxon>
        <taxon>Asteraceae</taxon>
        <taxon>Asteroideae</taxon>
        <taxon>Anthemideae</taxon>
        <taxon>Anthemidinae</taxon>
        <taxon>Tanacetum</taxon>
    </lineage>
</organism>
<feature type="domain" description="CCHC-type" evidence="4">
    <location>
        <begin position="248"/>
        <end position="263"/>
    </location>
</feature>
<accession>A0A6L2P4T9</accession>
<gene>
    <name evidence="5" type="ORF">Tci_065419</name>
</gene>
<dbReference type="InterPro" id="IPR001878">
    <property type="entry name" value="Znf_CCHC"/>
</dbReference>
<keyword evidence="2" id="KW-0175">Coiled coil</keyword>
<feature type="coiled-coil region" evidence="2">
    <location>
        <begin position="403"/>
        <end position="430"/>
    </location>
</feature>
<evidence type="ECO:0000256" key="1">
    <source>
        <dbReference type="PROSITE-ProRule" id="PRU00047"/>
    </source>
</evidence>
<dbReference type="Pfam" id="PF00098">
    <property type="entry name" value="zf-CCHC"/>
    <property type="match status" value="1"/>
</dbReference>
<dbReference type="SMART" id="SM00343">
    <property type="entry name" value="ZnF_C2HC"/>
    <property type="match status" value="1"/>
</dbReference>
<keyword evidence="1" id="KW-0479">Metal-binding</keyword>
<dbReference type="GO" id="GO:0003676">
    <property type="term" value="F:nucleic acid binding"/>
    <property type="evidence" value="ECO:0007669"/>
    <property type="project" value="InterPro"/>
</dbReference>
<protein>
    <recommendedName>
        <fullName evidence="4">CCHC-type domain-containing protein</fullName>
    </recommendedName>
</protein>
<dbReference type="SUPFAM" id="SSF57756">
    <property type="entry name" value="Retrovirus zinc finger-like domains"/>
    <property type="match status" value="1"/>
</dbReference>
<name>A0A6L2P4T9_TANCI</name>
<evidence type="ECO:0000256" key="3">
    <source>
        <dbReference type="SAM" id="MobiDB-lite"/>
    </source>
</evidence>
<feature type="region of interest" description="Disordered" evidence="3">
    <location>
        <begin position="196"/>
        <end position="223"/>
    </location>
</feature>
<proteinExistence type="predicted"/>
<feature type="region of interest" description="Disordered" evidence="3">
    <location>
        <begin position="1193"/>
        <end position="1215"/>
    </location>
</feature>
<feature type="compositionally biased region" description="Low complexity" evidence="3">
    <location>
        <begin position="196"/>
        <end position="208"/>
    </location>
</feature>
<dbReference type="EMBL" id="BKCJ010010854">
    <property type="protein sequence ID" value="GEU93441.1"/>
    <property type="molecule type" value="Genomic_DNA"/>
</dbReference>
<sequence length="1309" mass="150042">MSNTLHNAIMEADGKDRPPMLAPGNYVQWKSKIKRYIDTKPNHELIHYCLKNPPYKYTRADKTVPVSEGSPETTTETYMENYKNVSQDMRDQLNAEAEAVQIILTGIDNDIYSTVDACSNALNVQFLLQLQQEWQRSQQAATRNRGKAIDNSPIPIYDQEPSMVAEDDELSKDKEIDKLMALISLSFKKIYKPTNNNLRTSSNTSRANQDNSPRINKGAGYDNQRLGNVAGARNTVGTTVVQKSRIQCYNCKEFGHVARECQKLKRAKDAAYHREKMLLCKKEEAEIQLNTEQADWRDDTDDESEDQELEAHYMYMAQIQEVSLAAADSGPIFDSEPLQKVSNDDHYNVFAIESEHLEQSKSVHDTYPIEQDEHNVIIDSLDMSYDREQIDQNDDDNDLVNERELLASLIKKLKCEIDDSKNRNKFLETSNKAELDKRNDVEYASKVEINYAKAKGCLNEEMVADLRYFNSLELKVDSLRSQLKTQKTQLLNEIDRLFREYYYADHMNAILGVYTELDEVTNPQCDYLELLEKCKGLETELSKSNMIDIYNMKLEQFQVNTKFLNTLPPEWSKFVTDIKLVRNLPTTNVDQLHAYLGKHEFHANEVHLMHERNSDPLAQSSQYGSHTQSLTPLSITYPPNDFQSSVHHNVYYPSSSIPQKGDDPTDAINHMMSFLTAVVTSWYPPTVQPIQRRHTSLATGTSRTYTSGANEIHSEKQRTVQADDLDTYDSDCDEINSAKVALMANLSHFSSDDLAEDHTTKQALGFQNPFYLKKAQQLEPKLYDGSIIQKTNAIMIRDFEETLMLTKKSHSKVFLKQKHPVMSKKKLNTKPVDYSQNSMNFEEPNLSTRPTQVEVPKELPKVSMVTISLKKLKHHLASFDVVVKERTTVTAITEGMWGFEHTKACFRDEIIPFLKALKDLFNSFDQFLIDEQSEFQNVLYQMEHAVEQHRAESNRFQTKMNKVLNENERIMEQAISKDILNIVVTSTVDNAYEPVQECERCVKLEIELQKDFIKRESYEKLFKLCTTLEKHSISLESQEKDMVIKKLKERIKYLSGNMKEEKIKQELEEIETINIEIKGKTIVDEAVILHPIDPELLKIDVAPLAPKLRNNRTAHYDYLKHTQEETTTLREIVEHERSLNPLNISLDHECDKLMAVTPMNKTKKVRFTEPATSSGNSPIKIASSSNVVSNKPMMSSTGVNLPTSASGSQPLSNTKKDRILQTPSSAKKKKLKAYPRNFRTSLQNKKSVVNTKDIASVQKSKLNVNSNHQYVTCNGCLFSDNHDSCILEYINTVNARVKSKFKKPLKRKV</sequence>
<evidence type="ECO:0000313" key="5">
    <source>
        <dbReference type="EMBL" id="GEU93441.1"/>
    </source>
</evidence>
<dbReference type="Gene3D" id="4.10.60.10">
    <property type="entry name" value="Zinc finger, CCHC-type"/>
    <property type="match status" value="1"/>
</dbReference>
<keyword evidence="1" id="KW-0863">Zinc-finger</keyword>
<feature type="compositionally biased region" description="Polar residues" evidence="3">
    <location>
        <begin position="1193"/>
        <end position="1213"/>
    </location>
</feature>
<evidence type="ECO:0000259" key="4">
    <source>
        <dbReference type="PROSITE" id="PS50158"/>
    </source>
</evidence>
<comment type="caution">
    <text evidence="5">The sequence shown here is derived from an EMBL/GenBank/DDBJ whole genome shotgun (WGS) entry which is preliminary data.</text>
</comment>
<feature type="coiled-coil region" evidence="2">
    <location>
        <begin position="469"/>
        <end position="500"/>
    </location>
</feature>
<evidence type="ECO:0000256" key="2">
    <source>
        <dbReference type="SAM" id="Coils"/>
    </source>
</evidence>
<reference evidence="5" key="1">
    <citation type="journal article" date="2019" name="Sci. Rep.">
        <title>Draft genome of Tanacetum cinerariifolium, the natural source of mosquito coil.</title>
        <authorList>
            <person name="Yamashiro T."/>
            <person name="Shiraishi A."/>
            <person name="Satake H."/>
            <person name="Nakayama K."/>
        </authorList>
    </citation>
    <scope>NUCLEOTIDE SEQUENCE</scope>
</reference>
<keyword evidence="1" id="KW-0862">Zinc</keyword>